<dbReference type="SUPFAM" id="SSF52821">
    <property type="entry name" value="Rhodanese/Cell cycle control phosphatase"/>
    <property type="match status" value="1"/>
</dbReference>
<feature type="domain" description="Rhodanese" evidence="2">
    <location>
        <begin position="44"/>
        <end position="134"/>
    </location>
</feature>
<dbReference type="PANTHER" id="PTHR43031:SF18">
    <property type="entry name" value="RHODANESE-RELATED SULFURTRANSFERASES"/>
    <property type="match status" value="1"/>
</dbReference>
<keyword evidence="1" id="KW-1133">Transmembrane helix</keyword>
<keyword evidence="1" id="KW-0812">Transmembrane</keyword>
<protein>
    <submittedName>
        <fullName evidence="3">Rhodanese-related sulfurtransferase</fullName>
    </submittedName>
</protein>
<keyword evidence="4" id="KW-1185">Reference proteome</keyword>
<dbReference type="Proteomes" id="UP000242886">
    <property type="component" value="Chromosome SDENCHOL"/>
</dbReference>
<dbReference type="PANTHER" id="PTHR43031">
    <property type="entry name" value="FAD-DEPENDENT OXIDOREDUCTASE"/>
    <property type="match status" value="1"/>
</dbReference>
<keyword evidence="1" id="KW-0472">Membrane</keyword>
<evidence type="ECO:0000256" key="1">
    <source>
        <dbReference type="SAM" id="Phobius"/>
    </source>
</evidence>
<dbReference type="InterPro" id="IPR050229">
    <property type="entry name" value="GlpE_sulfurtransferase"/>
</dbReference>
<name>A0A7Z7HQ11_9PROT</name>
<dbReference type="InterPro" id="IPR036873">
    <property type="entry name" value="Rhodanese-like_dom_sf"/>
</dbReference>
<dbReference type="AlphaFoldDB" id="A0A7Z7HQ11"/>
<dbReference type="Gene3D" id="3.40.250.10">
    <property type="entry name" value="Rhodanese-like domain"/>
    <property type="match status" value="1"/>
</dbReference>
<dbReference type="SMART" id="SM00450">
    <property type="entry name" value="RHOD"/>
    <property type="match status" value="1"/>
</dbReference>
<evidence type="ECO:0000259" key="2">
    <source>
        <dbReference type="PROSITE" id="PS50206"/>
    </source>
</evidence>
<organism evidence="3 4">
    <name type="scientific">Sterolibacterium denitrificans</name>
    <dbReference type="NCBI Taxonomy" id="157592"/>
    <lineage>
        <taxon>Bacteria</taxon>
        <taxon>Pseudomonadati</taxon>
        <taxon>Pseudomonadota</taxon>
        <taxon>Betaproteobacteria</taxon>
        <taxon>Nitrosomonadales</taxon>
        <taxon>Sterolibacteriaceae</taxon>
        <taxon>Sterolibacterium</taxon>
    </lineage>
</organism>
<dbReference type="Pfam" id="PF00581">
    <property type="entry name" value="Rhodanese"/>
    <property type="match status" value="1"/>
</dbReference>
<feature type="transmembrane region" description="Helical" evidence="1">
    <location>
        <begin position="7"/>
        <end position="26"/>
    </location>
</feature>
<reference evidence="3" key="1">
    <citation type="submission" date="2017-03" db="EMBL/GenBank/DDBJ databases">
        <authorList>
            <consortium name="AG Boll"/>
        </authorList>
    </citation>
    <scope>NUCLEOTIDE SEQUENCE [LARGE SCALE GENOMIC DNA]</scope>
    <source>
        <strain evidence="3">Chol</strain>
    </source>
</reference>
<dbReference type="CDD" id="cd00158">
    <property type="entry name" value="RHOD"/>
    <property type="match status" value="1"/>
</dbReference>
<accession>A0A7Z7HQ11</accession>
<dbReference type="RefSeq" id="WP_154716212.1">
    <property type="nucleotide sequence ID" value="NZ_LT837803.1"/>
</dbReference>
<gene>
    <name evidence="3" type="ORF">SDENCHOL_10973</name>
</gene>
<evidence type="ECO:0000313" key="3">
    <source>
        <dbReference type="EMBL" id="SMB24034.1"/>
    </source>
</evidence>
<evidence type="ECO:0000313" key="4">
    <source>
        <dbReference type="Proteomes" id="UP000242886"/>
    </source>
</evidence>
<dbReference type="PROSITE" id="PS50206">
    <property type="entry name" value="RHODANESE_3"/>
    <property type="match status" value="1"/>
</dbReference>
<dbReference type="GO" id="GO:0016740">
    <property type="term" value="F:transferase activity"/>
    <property type="evidence" value="ECO:0007669"/>
    <property type="project" value="UniProtKB-KW"/>
</dbReference>
<sequence>MDFVTNNIMYVLLAVVSGGMLLWQTLKGTGGSQLTPQAATLLMNREDALVLDVRDAAEWASGHIPNARHISLDQLDKHLPEINKYKTRPLIVSCQSGHRSSGACGKLKKQGFEQVYNLAGGIAAWRDAGLPVTTK</sequence>
<dbReference type="EMBL" id="LT837803">
    <property type="protein sequence ID" value="SMB24034.1"/>
    <property type="molecule type" value="Genomic_DNA"/>
</dbReference>
<dbReference type="FunFam" id="3.40.250.10:FF:000049">
    <property type="entry name" value="Phage shock protein E"/>
    <property type="match status" value="1"/>
</dbReference>
<proteinExistence type="predicted"/>
<dbReference type="InterPro" id="IPR001763">
    <property type="entry name" value="Rhodanese-like_dom"/>
</dbReference>